<protein>
    <recommendedName>
        <fullName evidence="3">Nucleotidyltransferase family protein</fullName>
    </recommendedName>
</protein>
<dbReference type="InterPro" id="IPR039498">
    <property type="entry name" value="NTP_transf_5"/>
</dbReference>
<dbReference type="EMBL" id="QDKG01000002">
    <property type="protein sequence ID" value="PVH25824.1"/>
    <property type="molecule type" value="Genomic_DNA"/>
</dbReference>
<organism evidence="1 2">
    <name type="scientific">Sphingobacterium corticibacter</name>
    <dbReference type="NCBI Taxonomy" id="2171749"/>
    <lineage>
        <taxon>Bacteria</taxon>
        <taxon>Pseudomonadati</taxon>
        <taxon>Bacteroidota</taxon>
        <taxon>Sphingobacteriia</taxon>
        <taxon>Sphingobacteriales</taxon>
        <taxon>Sphingobacteriaceae</taxon>
        <taxon>Sphingobacterium</taxon>
    </lineage>
</organism>
<proteinExistence type="predicted"/>
<reference evidence="1 2" key="1">
    <citation type="submission" date="2018-04" db="EMBL/GenBank/DDBJ databases">
        <title>Sphingobacterium cortibacter sp. nov.</title>
        <authorList>
            <person name="Li Y."/>
        </authorList>
    </citation>
    <scope>NUCLEOTIDE SEQUENCE [LARGE SCALE GENOMIC DNA]</scope>
    <source>
        <strain evidence="1 2">2c-3</strain>
    </source>
</reference>
<gene>
    <name evidence="1" type="ORF">DC487_07780</name>
</gene>
<comment type="caution">
    <text evidence="1">The sequence shown here is derived from an EMBL/GenBank/DDBJ whole genome shotgun (WGS) entry which is preliminary data.</text>
</comment>
<keyword evidence="2" id="KW-1185">Reference proteome</keyword>
<accession>A0A2T8HK49</accession>
<dbReference type="AlphaFoldDB" id="A0A2T8HK49"/>
<evidence type="ECO:0008006" key="3">
    <source>
        <dbReference type="Google" id="ProtNLM"/>
    </source>
</evidence>
<dbReference type="Proteomes" id="UP000245627">
    <property type="component" value="Unassembled WGS sequence"/>
</dbReference>
<evidence type="ECO:0000313" key="2">
    <source>
        <dbReference type="Proteomes" id="UP000245627"/>
    </source>
</evidence>
<name>A0A2T8HK49_9SPHI</name>
<dbReference type="OrthoDB" id="9812148at2"/>
<dbReference type="RefSeq" id="WP_116775395.1">
    <property type="nucleotide sequence ID" value="NZ_QDKG01000002.1"/>
</dbReference>
<evidence type="ECO:0000313" key="1">
    <source>
        <dbReference type="EMBL" id="PVH25824.1"/>
    </source>
</evidence>
<sequence>MKARNVFLTLLRSGLWNQAVSDFEGFPLSSNQWQDVFHMALNHTVEGLLYQGMITLPDHLLPPRSLILSWTVRMEQIEQRNGWMDKQVNEQINFFSNHNLHPLLLKGQGVARCYENPSVRLPGDIDWFFQNKKEYDLARKLLTDQGVQVKSVPGFSTYAIWNDAEVELHRRMIDIHNPFKAHFTQQLYRSEANLTQSIWNNGDEWLLPSSLLMHVSVSIHILKHLLAYGIGLRQLCDAARVCYTYQEELNSDKLLTVYKRFGVLKFIHVLHGVLVQYLGLPENKLPFPLVKYSFVETMMRDVWTAGNFGFSADDSETQTGNRTVLNTRLWKNLMRYLPFARMEALSFPMVQFYSRFTN</sequence>
<dbReference type="Pfam" id="PF14907">
    <property type="entry name" value="NTP_transf_5"/>
    <property type="match status" value="1"/>
</dbReference>